<dbReference type="PROSITE" id="PS50862">
    <property type="entry name" value="AA_TRNA_LIGASE_II"/>
    <property type="match status" value="1"/>
</dbReference>
<dbReference type="InterPro" id="IPR041715">
    <property type="entry name" value="HisRS-like_core"/>
</dbReference>
<dbReference type="OMA" id="IDCCASP"/>
<dbReference type="PANTHER" id="PTHR11476">
    <property type="entry name" value="HISTIDYL-TRNA SYNTHETASE"/>
    <property type="match status" value="1"/>
</dbReference>
<evidence type="ECO:0000256" key="10">
    <source>
        <dbReference type="ARBA" id="ARBA00047639"/>
    </source>
</evidence>
<evidence type="ECO:0000256" key="3">
    <source>
        <dbReference type="ARBA" id="ARBA00015302"/>
    </source>
</evidence>
<dbReference type="GO" id="GO:0004821">
    <property type="term" value="F:histidine-tRNA ligase activity"/>
    <property type="evidence" value="ECO:0007669"/>
    <property type="project" value="UniProtKB-EC"/>
</dbReference>
<evidence type="ECO:0000259" key="12">
    <source>
        <dbReference type="PROSITE" id="PS50862"/>
    </source>
</evidence>
<dbReference type="FunFam" id="3.40.50.800:FF:000012">
    <property type="entry name" value="Histidine--tRNA ligase, cytoplasmic"/>
    <property type="match status" value="1"/>
</dbReference>
<evidence type="ECO:0000256" key="11">
    <source>
        <dbReference type="SAM" id="MobiDB-lite"/>
    </source>
</evidence>
<dbReference type="GO" id="GO:0003723">
    <property type="term" value="F:RNA binding"/>
    <property type="evidence" value="ECO:0007669"/>
    <property type="project" value="TreeGrafter"/>
</dbReference>
<dbReference type="Pfam" id="PF03129">
    <property type="entry name" value="HGTP_anticodon"/>
    <property type="match status" value="1"/>
</dbReference>
<dbReference type="HAMAP" id="MF_00127">
    <property type="entry name" value="His_tRNA_synth"/>
    <property type="match status" value="1"/>
</dbReference>
<dbReference type="InterPro" id="IPR001106">
    <property type="entry name" value="Aromatic_Lyase"/>
</dbReference>
<dbReference type="AlphaFoldDB" id="A0A0E0H9H8"/>
<accession>A0A0E0H9H8</accession>
<evidence type="ECO:0000256" key="8">
    <source>
        <dbReference type="ARBA" id="ARBA00023146"/>
    </source>
</evidence>
<name>A0A0E0H9H8_ORYNI</name>
<dbReference type="CDD" id="cd00859">
    <property type="entry name" value="HisRS_anticodon"/>
    <property type="match status" value="1"/>
</dbReference>
<dbReference type="EnsemblPlants" id="ONIVA05G03470.1">
    <property type="protein sequence ID" value="ONIVA05G03470.1"/>
    <property type="gene ID" value="ONIVA05G03470"/>
</dbReference>
<dbReference type="STRING" id="4536.A0A0E0H9H8"/>
<dbReference type="Pfam" id="PF00221">
    <property type="entry name" value="Lyase_aromatic"/>
    <property type="match status" value="1"/>
</dbReference>
<dbReference type="InterPro" id="IPR006195">
    <property type="entry name" value="aa-tRNA-synth_II"/>
</dbReference>
<dbReference type="InterPro" id="IPR015807">
    <property type="entry name" value="His-tRNA-ligase"/>
</dbReference>
<protein>
    <recommendedName>
        <fullName evidence="3">Histidine--tRNA ligase, cytoplasmic</fullName>
        <ecNumber evidence="2">6.1.1.21</ecNumber>
    </recommendedName>
    <alternativeName>
        <fullName evidence="9">Histidyl-tRNA synthetase</fullName>
    </alternativeName>
</protein>
<dbReference type="SUPFAM" id="SSF52954">
    <property type="entry name" value="Class II aaRS ABD-related"/>
    <property type="match status" value="1"/>
</dbReference>
<dbReference type="InterPro" id="IPR004154">
    <property type="entry name" value="Anticodon-bd"/>
</dbReference>
<dbReference type="GO" id="GO:0005739">
    <property type="term" value="C:mitochondrion"/>
    <property type="evidence" value="ECO:0007669"/>
    <property type="project" value="TreeGrafter"/>
</dbReference>
<evidence type="ECO:0000256" key="6">
    <source>
        <dbReference type="ARBA" id="ARBA00022840"/>
    </source>
</evidence>
<keyword evidence="6" id="KW-0067">ATP-binding</keyword>
<dbReference type="InterPro" id="IPR033656">
    <property type="entry name" value="HisRS_anticodon"/>
</dbReference>
<dbReference type="Pfam" id="PF13393">
    <property type="entry name" value="tRNA-synt_His"/>
    <property type="match status" value="1"/>
</dbReference>
<evidence type="ECO:0000256" key="4">
    <source>
        <dbReference type="ARBA" id="ARBA00022598"/>
    </source>
</evidence>
<dbReference type="FunFam" id="1.20.200.10:FF:000021">
    <property type="entry name" value="Histidine--tRNA ligase cytoplasmic"/>
    <property type="match status" value="1"/>
</dbReference>
<dbReference type="eggNOG" id="KOG1936">
    <property type="taxonomic scope" value="Eukaryota"/>
</dbReference>
<dbReference type="GO" id="GO:0005829">
    <property type="term" value="C:cytosol"/>
    <property type="evidence" value="ECO:0007669"/>
    <property type="project" value="TreeGrafter"/>
</dbReference>
<sequence length="970" mass="104395">MAPPAAAAAVTLGGKGAALTPAAVYALSHGLADPAIDPSALQRLSTRGPSPQDTPASLRGLALSPPESRAAAAVLLNKLLVTAGDSSALVTAATATGLAGSLDLAAALPPASRDEAAVAAASAPVAVALAAAIDCCASPLVRVADAVAALSCEAARGDVAAFDVPTSGDGLSAKDEADVAADVKMLLFGSKLVGAAGGADAASFTKVPTVNGIFREAVRALHARVRIELNAPVKLGKRDAVQTGEGKEEALVALATQLARPVQAMLKLSVARARLCVARIDDAELRKKLTDGVEIDDLKGMLGKVTIDSDAVSVLRGVYNSLLKFRDILAWEAAVAMAVIEMDSSIEKPQAGEENEAGSSTENPQASGEKPKGDKKSKKKKTLGKGTSAVLMLLRDHVTNGKEVLSVNYALLAEWGTELSLLFDPKCPRLVSLVDKVKEIVETNEVRRLPKIPKGTRDFGKEQMAIREHAFSIITGVFKMHGAVSLDTPVFELRETLMGKYGEDSKLIYDLADQGGELCSLRYDLTVPFARYVAMNNISSLKRYQIAKVYRRDNPSKGRYREFYQCDFDIAGVYETMEPDFEVIKVLTELLDQLDIGTYEIKLNHRKLLDGMLEICGVPPEKFRTVCSSIDKLDKQTFEQVKKELVDEKGISNETADKIGDLVKTRGPPLEVLLELRKEGSKFMGNAGSVTALNELEILFKALDKANAIGKIVFDLSLARGLDYYTGVIYEAVFKGTTQVGSIAAGGRYDNLVGMFSGKQVPAVGVSLGIERVFAIMEQQEMEKNQIRATETEVLVSIIGKDLILAAELVSELWNAGIKAEFKLTTRIQNHLKYATQSGIPWMVLVGESEISSGKVKLKNLAASQEEEVDRTEFAQQHRHRHGANATWDWSQVTSNLAHLCEIHIADESVPRFPGWVTDGVRPNVDDSSACLASRCNDNVCFTDNTFRVWGPGVNNGYGRIRLQKKQGYR</sequence>
<dbReference type="CDD" id="cd00773">
    <property type="entry name" value="HisRS-like_core"/>
    <property type="match status" value="1"/>
</dbReference>
<evidence type="ECO:0000256" key="2">
    <source>
        <dbReference type="ARBA" id="ARBA00012815"/>
    </source>
</evidence>
<dbReference type="GO" id="GO:0032543">
    <property type="term" value="P:mitochondrial translation"/>
    <property type="evidence" value="ECO:0007669"/>
    <property type="project" value="TreeGrafter"/>
</dbReference>
<evidence type="ECO:0000256" key="5">
    <source>
        <dbReference type="ARBA" id="ARBA00022741"/>
    </source>
</evidence>
<dbReference type="EC" id="6.1.1.21" evidence="2"/>
<dbReference type="Proteomes" id="UP000006591">
    <property type="component" value="Chromosome 5"/>
</dbReference>
<feature type="domain" description="Aminoacyl-transfer RNA synthetases class-II family profile" evidence="12">
    <location>
        <begin position="424"/>
        <end position="777"/>
    </location>
</feature>
<keyword evidence="5" id="KW-0547">Nucleotide-binding</keyword>
<comment type="similarity">
    <text evidence="1">Belongs to the class-II aminoacyl-tRNA synthetase family.</text>
</comment>
<dbReference type="GO" id="GO:0006427">
    <property type="term" value="P:histidyl-tRNA aminoacylation"/>
    <property type="evidence" value="ECO:0007669"/>
    <property type="project" value="InterPro"/>
</dbReference>
<dbReference type="FunFam" id="3.30.930.10:FF:000061">
    <property type="entry name" value="Histidine--tRNA ligase, cytoplasmic"/>
    <property type="match status" value="1"/>
</dbReference>
<evidence type="ECO:0000313" key="14">
    <source>
        <dbReference type="Proteomes" id="UP000006591"/>
    </source>
</evidence>
<keyword evidence="4" id="KW-0436">Ligase</keyword>
<dbReference type="InterPro" id="IPR045864">
    <property type="entry name" value="aa-tRNA-synth_II/BPL/LPL"/>
</dbReference>
<feature type="compositionally biased region" description="Polar residues" evidence="11">
    <location>
        <begin position="357"/>
        <end position="366"/>
    </location>
</feature>
<proteinExistence type="inferred from homology"/>
<evidence type="ECO:0000313" key="13">
    <source>
        <dbReference type="EnsemblPlants" id="ONIVA05G03470.1"/>
    </source>
</evidence>
<dbReference type="GO" id="GO:0005524">
    <property type="term" value="F:ATP binding"/>
    <property type="evidence" value="ECO:0007669"/>
    <property type="project" value="UniProtKB-KW"/>
</dbReference>
<evidence type="ECO:0000256" key="1">
    <source>
        <dbReference type="ARBA" id="ARBA00008226"/>
    </source>
</evidence>
<dbReference type="InterPro" id="IPR036621">
    <property type="entry name" value="Anticodon-bd_dom_sf"/>
</dbReference>
<reference evidence="13" key="1">
    <citation type="submission" date="2015-04" db="UniProtKB">
        <authorList>
            <consortium name="EnsemblPlants"/>
        </authorList>
    </citation>
    <scope>IDENTIFICATION</scope>
    <source>
        <strain evidence="13">SL10</strain>
    </source>
</reference>
<evidence type="ECO:0000256" key="7">
    <source>
        <dbReference type="ARBA" id="ARBA00022917"/>
    </source>
</evidence>
<feature type="region of interest" description="Disordered" evidence="11">
    <location>
        <begin position="348"/>
        <end position="383"/>
    </location>
</feature>
<dbReference type="InterPro" id="IPR008948">
    <property type="entry name" value="L-Aspartase-like"/>
</dbReference>
<keyword evidence="14" id="KW-1185">Reference proteome</keyword>
<evidence type="ECO:0000256" key="9">
    <source>
        <dbReference type="ARBA" id="ARBA00030619"/>
    </source>
</evidence>
<organism evidence="13">
    <name type="scientific">Oryza nivara</name>
    <name type="common">Indian wild rice</name>
    <name type="synonym">Oryza sativa f. spontanea</name>
    <dbReference type="NCBI Taxonomy" id="4536"/>
    <lineage>
        <taxon>Eukaryota</taxon>
        <taxon>Viridiplantae</taxon>
        <taxon>Streptophyta</taxon>
        <taxon>Embryophyta</taxon>
        <taxon>Tracheophyta</taxon>
        <taxon>Spermatophyta</taxon>
        <taxon>Magnoliopsida</taxon>
        <taxon>Liliopsida</taxon>
        <taxon>Poales</taxon>
        <taxon>Poaceae</taxon>
        <taxon>BOP clade</taxon>
        <taxon>Oryzoideae</taxon>
        <taxon>Oryzeae</taxon>
        <taxon>Oryzinae</taxon>
        <taxon>Oryza</taxon>
    </lineage>
</organism>
<dbReference type="Gramene" id="ONIVA05G03470.1">
    <property type="protein sequence ID" value="ONIVA05G03470.1"/>
    <property type="gene ID" value="ONIVA05G03470"/>
</dbReference>
<keyword evidence="8" id="KW-0030">Aminoacyl-tRNA synthetase</keyword>
<dbReference type="Gene3D" id="1.20.200.10">
    <property type="entry name" value="Fumarase/aspartase (Central domain)"/>
    <property type="match status" value="1"/>
</dbReference>
<dbReference type="NCBIfam" id="TIGR00442">
    <property type="entry name" value="hisS"/>
    <property type="match status" value="1"/>
</dbReference>
<comment type="catalytic activity">
    <reaction evidence="10">
        <text>tRNA(His) + L-histidine + ATP = L-histidyl-tRNA(His) + AMP + diphosphate + H(+)</text>
        <dbReference type="Rhea" id="RHEA:17313"/>
        <dbReference type="Rhea" id="RHEA-COMP:9665"/>
        <dbReference type="Rhea" id="RHEA-COMP:9689"/>
        <dbReference type="ChEBI" id="CHEBI:15378"/>
        <dbReference type="ChEBI" id="CHEBI:30616"/>
        <dbReference type="ChEBI" id="CHEBI:33019"/>
        <dbReference type="ChEBI" id="CHEBI:57595"/>
        <dbReference type="ChEBI" id="CHEBI:78442"/>
        <dbReference type="ChEBI" id="CHEBI:78527"/>
        <dbReference type="ChEBI" id="CHEBI:456215"/>
        <dbReference type="EC" id="6.1.1.21"/>
    </reaction>
</comment>
<dbReference type="Gene3D" id="3.30.930.10">
    <property type="entry name" value="Bira Bifunctional Protein, Domain 2"/>
    <property type="match status" value="1"/>
</dbReference>
<keyword evidence="7" id="KW-0648">Protein biosynthesis</keyword>
<dbReference type="Gene3D" id="3.40.50.800">
    <property type="entry name" value="Anticodon-binding domain"/>
    <property type="match status" value="1"/>
</dbReference>
<dbReference type="SUPFAM" id="SSF48557">
    <property type="entry name" value="L-aspartase-like"/>
    <property type="match status" value="1"/>
</dbReference>
<dbReference type="SUPFAM" id="SSF55681">
    <property type="entry name" value="Class II aaRS and biotin synthetases"/>
    <property type="match status" value="1"/>
</dbReference>
<dbReference type="PANTHER" id="PTHR11476:SF7">
    <property type="entry name" value="HISTIDINE--TRNA LIGASE"/>
    <property type="match status" value="1"/>
</dbReference>
<reference evidence="13" key="2">
    <citation type="submission" date="2018-04" db="EMBL/GenBank/DDBJ databases">
        <title>OnivRS2 (Oryza nivara Reference Sequence Version 2).</title>
        <authorList>
            <person name="Zhang J."/>
            <person name="Kudrna D."/>
            <person name="Lee S."/>
            <person name="Talag J."/>
            <person name="Rajasekar S."/>
            <person name="Welchert J."/>
            <person name="Hsing Y.-I."/>
            <person name="Wing R.A."/>
        </authorList>
    </citation>
    <scope>NUCLEOTIDE SEQUENCE [LARGE SCALE GENOMIC DNA]</scope>
    <source>
        <strain evidence="13">SL10</strain>
    </source>
</reference>